<organism evidence="2 3">
    <name type="scientific">Burkholderia humptydooensis MSMB43</name>
    <dbReference type="NCBI Taxonomy" id="441157"/>
    <lineage>
        <taxon>Bacteria</taxon>
        <taxon>Pseudomonadati</taxon>
        <taxon>Pseudomonadota</taxon>
        <taxon>Betaproteobacteria</taxon>
        <taxon>Burkholderiales</taxon>
        <taxon>Burkholderiaceae</taxon>
        <taxon>Burkholderia</taxon>
        <taxon>pseudomallei group</taxon>
    </lineage>
</organism>
<dbReference type="CDD" id="cd08946">
    <property type="entry name" value="SDR_e"/>
    <property type="match status" value="1"/>
</dbReference>
<keyword evidence="3" id="KW-1185">Reference proteome</keyword>
<dbReference type="Gene3D" id="3.40.50.720">
    <property type="entry name" value="NAD(P)-binding Rossmann-like Domain"/>
    <property type="match status" value="1"/>
</dbReference>
<dbReference type="Pfam" id="PF01370">
    <property type="entry name" value="Epimerase"/>
    <property type="match status" value="1"/>
</dbReference>
<proteinExistence type="predicted"/>
<dbReference type="PANTHER" id="PTHR43103">
    <property type="entry name" value="NUCLEOSIDE-DIPHOSPHATE-SUGAR EPIMERASE"/>
    <property type="match status" value="1"/>
</dbReference>
<dbReference type="SUPFAM" id="SSF51735">
    <property type="entry name" value="NAD(P)-binding Rossmann-fold domains"/>
    <property type="match status" value="1"/>
</dbReference>
<feature type="domain" description="NAD-dependent epimerase/dehydratase" evidence="1">
    <location>
        <begin position="8"/>
        <end position="222"/>
    </location>
</feature>
<gene>
    <name evidence="2" type="ORF">A33K_17269</name>
</gene>
<dbReference type="InterPro" id="IPR036291">
    <property type="entry name" value="NAD(P)-bd_dom_sf"/>
</dbReference>
<protein>
    <submittedName>
        <fullName evidence="2">NAD-dependent epimerase/dehydratase</fullName>
    </submittedName>
</protein>
<sequence length="284" mass="30954">MEASMTRIVITGSAGKAGAFVVREFAAHGYDTLGVDMKATVASSALGHLPSMKADLRDLGQAVESFDGADAIVHLANVSLPGLFPPGKTFSDNVTVNYNVFQAARVLGIRSIVWLSSAAVVHDLFDPAGEIDVPVTEHSPVRAGSAYALSKIVTEQIAGFFCDERTSIVGLRAPVIEDPADYPHYTKYQRDPQMRRWHLWSYIDARDVARACRLAVEARPPGVHNVFVSAPDTVMAEPIDALFELRFPGAPVPGRLHECGSFFAPEHAKRLFGFEPIHSWRGDR</sequence>
<evidence type="ECO:0000259" key="1">
    <source>
        <dbReference type="Pfam" id="PF01370"/>
    </source>
</evidence>
<reference evidence="3" key="1">
    <citation type="journal article" date="2012" name="J. Bacteriol.">
        <title>Revised Genome Sequence of Burkholderia thailandensis MSMB43 with Improved Annotation.</title>
        <authorList>
            <person name="Zhuo Y."/>
            <person name="Liu L."/>
            <person name="Wang Q."/>
            <person name="Liu X."/>
            <person name="Ren B."/>
            <person name="Liu M."/>
            <person name="Ni P."/>
            <person name="Cheng Y.Q."/>
            <person name="Zhang L."/>
        </authorList>
    </citation>
    <scope>NUCLEOTIDE SEQUENCE [LARGE SCALE GENOMIC DNA]</scope>
    <source>
        <strain evidence="3">MSMB43</strain>
    </source>
</reference>
<dbReference type="Proteomes" id="UP000004682">
    <property type="component" value="Unassembled WGS sequence"/>
</dbReference>
<evidence type="ECO:0000313" key="2">
    <source>
        <dbReference type="EMBL" id="EIP86179.1"/>
    </source>
</evidence>
<dbReference type="PANTHER" id="PTHR43103:SF6">
    <property type="entry name" value="PUTATIVE-RELATED"/>
    <property type="match status" value="1"/>
</dbReference>
<dbReference type="EMBL" id="JH692065">
    <property type="protein sequence ID" value="EIP86179.1"/>
    <property type="molecule type" value="Genomic_DNA"/>
</dbReference>
<name>A0ABN0G1V3_9BURK</name>
<dbReference type="InterPro" id="IPR001509">
    <property type="entry name" value="Epimerase_deHydtase"/>
</dbReference>
<accession>A0ABN0G1V3</accession>
<evidence type="ECO:0000313" key="3">
    <source>
        <dbReference type="Proteomes" id="UP000004682"/>
    </source>
</evidence>